<name>A0ABP9B7F4_9GAMM</name>
<reference evidence="3" key="1">
    <citation type="journal article" date="2019" name="Int. J. Syst. Evol. Microbiol.">
        <title>The Global Catalogue of Microorganisms (GCM) 10K type strain sequencing project: providing services to taxonomists for standard genome sequencing and annotation.</title>
        <authorList>
            <consortium name="The Broad Institute Genomics Platform"/>
            <consortium name="The Broad Institute Genome Sequencing Center for Infectious Disease"/>
            <person name="Wu L."/>
            <person name="Ma J."/>
        </authorList>
    </citation>
    <scope>NUCLEOTIDE SEQUENCE [LARGE SCALE GENOMIC DNA]</scope>
    <source>
        <strain evidence="3">JCM 18204</strain>
    </source>
</reference>
<organism evidence="2 3">
    <name type="scientific">Lysobacter hankyongensis</name>
    <dbReference type="NCBI Taxonomy" id="1176535"/>
    <lineage>
        <taxon>Bacteria</taxon>
        <taxon>Pseudomonadati</taxon>
        <taxon>Pseudomonadota</taxon>
        <taxon>Gammaproteobacteria</taxon>
        <taxon>Lysobacterales</taxon>
        <taxon>Lysobacteraceae</taxon>
        <taxon>Lysobacter</taxon>
    </lineage>
</organism>
<proteinExistence type="predicted"/>
<protein>
    <submittedName>
        <fullName evidence="2">Uncharacterized protein</fullName>
    </submittedName>
</protein>
<feature type="transmembrane region" description="Helical" evidence="1">
    <location>
        <begin position="72"/>
        <end position="93"/>
    </location>
</feature>
<evidence type="ECO:0000313" key="2">
    <source>
        <dbReference type="EMBL" id="GAA4790126.1"/>
    </source>
</evidence>
<evidence type="ECO:0000256" key="1">
    <source>
        <dbReference type="SAM" id="Phobius"/>
    </source>
</evidence>
<sequence length="132" mass="14087">MIDLSAVVVLAAVATYLVWLGLACLFAPARAARFLTGFATSPATHILEMVLRLLAGWAFLRYAPRTNYPAAFVGIGIVLVVTTGLLLLVPWRWHRRFAQRAVPVALPFLSLIGIVSLACGGALLMATLGRAG</sequence>
<dbReference type="Proteomes" id="UP001499959">
    <property type="component" value="Unassembled WGS sequence"/>
</dbReference>
<accession>A0ABP9B7F4</accession>
<comment type="caution">
    <text evidence="2">The sequence shown here is derived from an EMBL/GenBank/DDBJ whole genome shotgun (WGS) entry which is preliminary data.</text>
</comment>
<evidence type="ECO:0000313" key="3">
    <source>
        <dbReference type="Proteomes" id="UP001499959"/>
    </source>
</evidence>
<gene>
    <name evidence="2" type="ORF">GCM10023307_14260</name>
</gene>
<feature type="transmembrane region" description="Helical" evidence="1">
    <location>
        <begin position="105"/>
        <end position="128"/>
    </location>
</feature>
<keyword evidence="3" id="KW-1185">Reference proteome</keyword>
<dbReference type="RefSeq" id="WP_345302620.1">
    <property type="nucleotide sequence ID" value="NZ_BAABJE010000005.1"/>
</dbReference>
<keyword evidence="1" id="KW-0812">Transmembrane</keyword>
<keyword evidence="1" id="KW-0472">Membrane</keyword>
<dbReference type="EMBL" id="BAABJE010000005">
    <property type="protein sequence ID" value="GAA4790126.1"/>
    <property type="molecule type" value="Genomic_DNA"/>
</dbReference>
<keyword evidence="1" id="KW-1133">Transmembrane helix</keyword>